<reference evidence="2" key="1">
    <citation type="submission" date="2023-04" db="EMBL/GenBank/DDBJ databases">
        <title>Phytophthora fragariaefolia NBRC 109709.</title>
        <authorList>
            <person name="Ichikawa N."/>
            <person name="Sato H."/>
            <person name="Tonouchi N."/>
        </authorList>
    </citation>
    <scope>NUCLEOTIDE SEQUENCE</scope>
    <source>
        <strain evidence="2">NBRC 109709</strain>
    </source>
</reference>
<accession>A0A9W6XFG0</accession>
<dbReference type="OrthoDB" id="126335at2759"/>
<dbReference type="PANTHER" id="PTHR46599">
    <property type="entry name" value="PIGGYBAC TRANSPOSABLE ELEMENT-DERIVED PROTEIN 4"/>
    <property type="match status" value="1"/>
</dbReference>
<dbReference type="AlphaFoldDB" id="A0A9W6XFG0"/>
<evidence type="ECO:0000313" key="2">
    <source>
        <dbReference type="EMBL" id="GMF37485.1"/>
    </source>
</evidence>
<keyword evidence="3" id="KW-1185">Reference proteome</keyword>
<feature type="domain" description="PiggyBac transposable element-derived protein" evidence="1">
    <location>
        <begin position="5"/>
        <end position="182"/>
    </location>
</feature>
<dbReference type="Proteomes" id="UP001165121">
    <property type="component" value="Unassembled WGS sequence"/>
</dbReference>
<dbReference type="PANTHER" id="PTHR46599:SF3">
    <property type="entry name" value="PIGGYBAC TRANSPOSABLE ELEMENT-DERIVED PROTEIN 4"/>
    <property type="match status" value="1"/>
</dbReference>
<evidence type="ECO:0000313" key="3">
    <source>
        <dbReference type="Proteomes" id="UP001165121"/>
    </source>
</evidence>
<evidence type="ECO:0000259" key="1">
    <source>
        <dbReference type="Pfam" id="PF13843"/>
    </source>
</evidence>
<proteinExistence type="predicted"/>
<gene>
    <name evidence="2" type="ORF">Pfra01_001051800</name>
</gene>
<dbReference type="EMBL" id="BSXT01001014">
    <property type="protein sequence ID" value="GMF37485.1"/>
    <property type="molecule type" value="Genomic_DNA"/>
</dbReference>
<sequence length="187" mass="21556">MYVVCCSTTWIALNYRLHCNNSDIADRLHNVVTPAEMQQLREELDDVQQVRKHVLEVVRPYFYFRRIVNMDNYYTSVQLLMDLRLKGLYGRGTVRGGSMYYPKHTIPQKEESKRGDYQQSVASEHNVLAASWCDGSIVTMVTNADPFTTTTVTRRIGASNYQFPAPTCILNYNQHMQGVDTSKIFAR</sequence>
<protein>
    <submittedName>
        <fullName evidence="2">Unnamed protein product</fullName>
    </submittedName>
</protein>
<comment type="caution">
    <text evidence="2">The sequence shown here is derived from an EMBL/GenBank/DDBJ whole genome shotgun (WGS) entry which is preliminary data.</text>
</comment>
<dbReference type="Pfam" id="PF13843">
    <property type="entry name" value="DDE_Tnp_1_7"/>
    <property type="match status" value="1"/>
</dbReference>
<organism evidence="2 3">
    <name type="scientific">Phytophthora fragariaefolia</name>
    <dbReference type="NCBI Taxonomy" id="1490495"/>
    <lineage>
        <taxon>Eukaryota</taxon>
        <taxon>Sar</taxon>
        <taxon>Stramenopiles</taxon>
        <taxon>Oomycota</taxon>
        <taxon>Peronosporomycetes</taxon>
        <taxon>Peronosporales</taxon>
        <taxon>Peronosporaceae</taxon>
        <taxon>Phytophthora</taxon>
    </lineage>
</organism>
<dbReference type="InterPro" id="IPR029526">
    <property type="entry name" value="PGBD"/>
</dbReference>
<name>A0A9W6XFG0_9STRA</name>